<evidence type="ECO:0000313" key="1">
    <source>
        <dbReference type="EMBL" id="KFP12945.1"/>
    </source>
</evidence>
<dbReference type="EMBL" id="KK501141">
    <property type="protein sequence ID" value="KFP12945.1"/>
    <property type="molecule type" value="Genomic_DNA"/>
</dbReference>
<evidence type="ECO:0000313" key="2">
    <source>
        <dbReference type="Proteomes" id="UP000053119"/>
    </source>
</evidence>
<dbReference type="Proteomes" id="UP000053119">
    <property type="component" value="Unassembled WGS sequence"/>
</dbReference>
<feature type="non-terminal residue" evidence="1">
    <location>
        <position position="1"/>
    </location>
</feature>
<organism evidence="1 2">
    <name type="scientific">Egretta garzetta</name>
    <name type="common">Little egret</name>
    <dbReference type="NCBI Taxonomy" id="188379"/>
    <lineage>
        <taxon>Eukaryota</taxon>
        <taxon>Metazoa</taxon>
        <taxon>Chordata</taxon>
        <taxon>Craniata</taxon>
        <taxon>Vertebrata</taxon>
        <taxon>Euteleostomi</taxon>
        <taxon>Archelosauria</taxon>
        <taxon>Archosauria</taxon>
        <taxon>Dinosauria</taxon>
        <taxon>Saurischia</taxon>
        <taxon>Theropoda</taxon>
        <taxon>Coelurosauria</taxon>
        <taxon>Aves</taxon>
        <taxon>Neognathae</taxon>
        <taxon>Neoaves</taxon>
        <taxon>Aequornithes</taxon>
        <taxon>Pelecaniformes</taxon>
        <taxon>Ardeidae</taxon>
        <taxon>Egretta</taxon>
    </lineage>
</organism>
<protein>
    <submittedName>
        <fullName evidence="1">Uncharacterized protein</fullName>
    </submittedName>
</protein>
<sequence length="38" mass="4603">LLRNPKHVFFRVFLYHSQLLHPSSTLTAKYPKYCRNQV</sequence>
<feature type="non-terminal residue" evidence="1">
    <location>
        <position position="38"/>
    </location>
</feature>
<proteinExistence type="predicted"/>
<name>A0A091IZV4_EGRGA</name>
<reference evidence="1 2" key="1">
    <citation type="submission" date="2014-04" db="EMBL/GenBank/DDBJ databases">
        <title>Genome evolution of avian class.</title>
        <authorList>
            <person name="Zhang G."/>
            <person name="Li C."/>
        </authorList>
    </citation>
    <scope>NUCLEOTIDE SEQUENCE [LARGE SCALE GENOMIC DNA]</scope>
    <source>
        <strain evidence="1">BGI_Z169</strain>
    </source>
</reference>
<keyword evidence="2" id="KW-1185">Reference proteome</keyword>
<accession>A0A091IZV4</accession>
<dbReference type="AlphaFoldDB" id="A0A091IZV4"/>
<gene>
    <name evidence="1" type="ORF">Z169_09351</name>
</gene>